<dbReference type="InterPro" id="IPR023352">
    <property type="entry name" value="MAPEG-like_dom_sf"/>
</dbReference>
<dbReference type="AlphaFoldDB" id="L8HFM4"/>
<keyword evidence="3 5" id="KW-1133">Transmembrane helix</keyword>
<dbReference type="PANTHER" id="PTHR10250">
    <property type="entry name" value="MICROSOMAL GLUTATHIONE S-TRANSFERASE"/>
    <property type="match status" value="1"/>
</dbReference>
<dbReference type="EMBL" id="KB007857">
    <property type="protein sequence ID" value="ELR23226.1"/>
    <property type="molecule type" value="Genomic_DNA"/>
</dbReference>
<dbReference type="KEGG" id="acan:ACA1_068100"/>
<feature type="transmembrane region" description="Helical" evidence="5">
    <location>
        <begin position="7"/>
        <end position="26"/>
    </location>
</feature>
<dbReference type="GO" id="GO:0004364">
    <property type="term" value="F:glutathione transferase activity"/>
    <property type="evidence" value="ECO:0007669"/>
    <property type="project" value="TreeGrafter"/>
</dbReference>
<dbReference type="GO" id="GO:0004602">
    <property type="term" value="F:glutathione peroxidase activity"/>
    <property type="evidence" value="ECO:0007669"/>
    <property type="project" value="TreeGrafter"/>
</dbReference>
<evidence type="ECO:0000256" key="1">
    <source>
        <dbReference type="ARBA" id="ARBA00004141"/>
    </source>
</evidence>
<dbReference type="GO" id="GO:0006691">
    <property type="term" value="P:leukotriene metabolic process"/>
    <property type="evidence" value="ECO:0007669"/>
    <property type="project" value="UniProtKB-ARBA"/>
</dbReference>
<evidence type="ECO:0000256" key="3">
    <source>
        <dbReference type="ARBA" id="ARBA00022989"/>
    </source>
</evidence>
<dbReference type="OrthoDB" id="410651at2759"/>
<dbReference type="SUPFAM" id="SSF161084">
    <property type="entry name" value="MAPEG domain-like"/>
    <property type="match status" value="1"/>
</dbReference>
<dbReference type="InterPro" id="IPR050997">
    <property type="entry name" value="MAPEG"/>
</dbReference>
<keyword evidence="2 5" id="KW-0812">Transmembrane</keyword>
<feature type="transmembrane region" description="Helical" evidence="5">
    <location>
        <begin position="65"/>
        <end position="87"/>
    </location>
</feature>
<dbReference type="PANTHER" id="PTHR10250:SF15">
    <property type="entry name" value="MICROSOMAL GLUTATHIONE S-TRANSFERASE-RELATED"/>
    <property type="match status" value="1"/>
</dbReference>
<evidence type="ECO:0000256" key="4">
    <source>
        <dbReference type="ARBA" id="ARBA00023136"/>
    </source>
</evidence>
<sequence length="149" mass="17024">MQDYAALCFVTVLAAVMYCYHSYFVLRARLHFRIPPPTINGPPVFEKVVRVQQETQEQFTLLLPLLWIFGVFVSQLVACVVALVWIFSRALFSGLHAQEKPTKSDEHYALWAEKLSTAMPRILVLVLLLISSYHFLLSLTNSLLRVLGE</sequence>
<comment type="subcellular location">
    <subcellularLocation>
        <location evidence="1">Membrane</location>
        <topology evidence="1">Multi-pass membrane protein</topology>
    </subcellularLocation>
</comment>
<gene>
    <name evidence="6" type="ORF">ACA1_068100</name>
</gene>
<evidence type="ECO:0000313" key="6">
    <source>
        <dbReference type="EMBL" id="ELR23226.1"/>
    </source>
</evidence>
<accession>L8HFM4</accession>
<dbReference type="InterPro" id="IPR001129">
    <property type="entry name" value="Membr-assoc_MAPEG"/>
</dbReference>
<dbReference type="VEuPathDB" id="AmoebaDB:ACA1_068100"/>
<evidence type="ECO:0000256" key="2">
    <source>
        <dbReference type="ARBA" id="ARBA00022692"/>
    </source>
</evidence>
<keyword evidence="4 5" id="KW-0472">Membrane</keyword>
<feature type="transmembrane region" description="Helical" evidence="5">
    <location>
        <begin position="122"/>
        <end position="144"/>
    </location>
</feature>
<dbReference type="GeneID" id="14924199"/>
<dbReference type="Gene3D" id="1.20.120.550">
    <property type="entry name" value="Membrane associated eicosanoid/glutathione metabolism-like domain"/>
    <property type="match status" value="1"/>
</dbReference>
<keyword evidence="7" id="KW-1185">Reference proteome</keyword>
<evidence type="ECO:0000313" key="7">
    <source>
        <dbReference type="Proteomes" id="UP000011083"/>
    </source>
</evidence>
<dbReference type="Pfam" id="PF01124">
    <property type="entry name" value="MAPEG"/>
    <property type="match status" value="1"/>
</dbReference>
<reference evidence="6 7" key="1">
    <citation type="journal article" date="2013" name="Genome Biol.">
        <title>Genome of Acanthamoeba castellanii highlights extensive lateral gene transfer and early evolution of tyrosine kinase signaling.</title>
        <authorList>
            <person name="Clarke M."/>
            <person name="Lohan A.J."/>
            <person name="Liu B."/>
            <person name="Lagkouvardos I."/>
            <person name="Roy S."/>
            <person name="Zafar N."/>
            <person name="Bertelli C."/>
            <person name="Schilde C."/>
            <person name="Kianianmomeni A."/>
            <person name="Burglin T.R."/>
            <person name="Frech C."/>
            <person name="Turcotte B."/>
            <person name="Kopec K.O."/>
            <person name="Synnott J.M."/>
            <person name="Choo C."/>
            <person name="Paponov I."/>
            <person name="Finkler A."/>
            <person name="Soon Heng Tan C."/>
            <person name="Hutchins A.P."/>
            <person name="Weinmeier T."/>
            <person name="Rattei T."/>
            <person name="Chu J.S."/>
            <person name="Gimenez G."/>
            <person name="Irimia M."/>
            <person name="Rigden D.J."/>
            <person name="Fitzpatrick D.A."/>
            <person name="Lorenzo-Morales J."/>
            <person name="Bateman A."/>
            <person name="Chiu C.H."/>
            <person name="Tang P."/>
            <person name="Hegemann P."/>
            <person name="Fromm H."/>
            <person name="Raoult D."/>
            <person name="Greub G."/>
            <person name="Miranda-Saavedra D."/>
            <person name="Chen N."/>
            <person name="Nash P."/>
            <person name="Ginger M.L."/>
            <person name="Horn M."/>
            <person name="Schaap P."/>
            <person name="Caler L."/>
            <person name="Loftus B."/>
        </authorList>
    </citation>
    <scope>NUCLEOTIDE SEQUENCE [LARGE SCALE GENOMIC DNA]</scope>
    <source>
        <strain evidence="6 7">Neff</strain>
    </source>
</reference>
<dbReference type="Proteomes" id="UP000011083">
    <property type="component" value="Unassembled WGS sequence"/>
</dbReference>
<evidence type="ECO:0000256" key="5">
    <source>
        <dbReference type="SAM" id="Phobius"/>
    </source>
</evidence>
<dbReference type="GO" id="GO:0016020">
    <property type="term" value="C:membrane"/>
    <property type="evidence" value="ECO:0007669"/>
    <property type="project" value="UniProtKB-SubCell"/>
</dbReference>
<proteinExistence type="predicted"/>
<name>L8HFM4_ACACF</name>
<dbReference type="STRING" id="1257118.L8HFM4"/>
<dbReference type="RefSeq" id="XP_004352754.1">
    <property type="nucleotide sequence ID" value="XM_004352702.1"/>
</dbReference>
<protein>
    <submittedName>
        <fullName evidence="6">MAPEG domain containing protein</fullName>
    </submittedName>
</protein>
<organism evidence="6 7">
    <name type="scientific">Acanthamoeba castellanii (strain ATCC 30010 / Neff)</name>
    <dbReference type="NCBI Taxonomy" id="1257118"/>
    <lineage>
        <taxon>Eukaryota</taxon>
        <taxon>Amoebozoa</taxon>
        <taxon>Discosea</taxon>
        <taxon>Longamoebia</taxon>
        <taxon>Centramoebida</taxon>
        <taxon>Acanthamoebidae</taxon>
        <taxon>Acanthamoeba</taxon>
    </lineage>
</organism>